<organism evidence="1 2">
    <name type="scientific">Gossypium stocksii</name>
    <dbReference type="NCBI Taxonomy" id="47602"/>
    <lineage>
        <taxon>Eukaryota</taxon>
        <taxon>Viridiplantae</taxon>
        <taxon>Streptophyta</taxon>
        <taxon>Embryophyta</taxon>
        <taxon>Tracheophyta</taxon>
        <taxon>Spermatophyta</taxon>
        <taxon>Magnoliopsida</taxon>
        <taxon>eudicotyledons</taxon>
        <taxon>Gunneridae</taxon>
        <taxon>Pentapetalae</taxon>
        <taxon>rosids</taxon>
        <taxon>malvids</taxon>
        <taxon>Malvales</taxon>
        <taxon>Malvaceae</taxon>
        <taxon>Malvoideae</taxon>
        <taxon>Gossypium</taxon>
    </lineage>
</organism>
<keyword evidence="2" id="KW-1185">Reference proteome</keyword>
<name>A0A9D3UJZ2_9ROSI</name>
<comment type="caution">
    <text evidence="1">The sequence shown here is derived from an EMBL/GenBank/DDBJ whole genome shotgun (WGS) entry which is preliminary data.</text>
</comment>
<sequence length="226" mass="24282">MLVDLIIEQTISWKDKLVGHSSNVTGNGLEEKEDFDLLDGGIQKSIVNDIPSIEFSDRIHQILIRDMDNTVILNLLGHNIGYGHVKEVCTFRVFESSTRNESPPSEMLPENQSPIIFNTIANGSAIRPVSSTKLSVAVKLINSGSSKGLRENNKNLRPSGLLGAKAHSSMGRAIEGSKKHHSPIIANDFGCLDENSGLDGSGNSLVTGSGGVNLKSFFAPKSVMEG</sequence>
<dbReference type="EMBL" id="JAIQCV010000011">
    <property type="protein sequence ID" value="KAH1046335.1"/>
    <property type="molecule type" value="Genomic_DNA"/>
</dbReference>
<dbReference type="Proteomes" id="UP000828251">
    <property type="component" value="Unassembled WGS sequence"/>
</dbReference>
<evidence type="ECO:0000313" key="2">
    <source>
        <dbReference type="Proteomes" id="UP000828251"/>
    </source>
</evidence>
<accession>A0A9D3UJZ2</accession>
<proteinExistence type="predicted"/>
<gene>
    <name evidence="1" type="ORF">J1N35_037119</name>
</gene>
<dbReference type="OrthoDB" id="10346309at2759"/>
<protein>
    <submittedName>
        <fullName evidence="1">Uncharacterized protein</fullName>
    </submittedName>
</protein>
<reference evidence="1 2" key="1">
    <citation type="journal article" date="2021" name="Plant Biotechnol. J.">
        <title>Multi-omics assisted identification of the key and species-specific regulatory components of drought-tolerant mechanisms in Gossypium stocksii.</title>
        <authorList>
            <person name="Yu D."/>
            <person name="Ke L."/>
            <person name="Zhang D."/>
            <person name="Wu Y."/>
            <person name="Sun Y."/>
            <person name="Mei J."/>
            <person name="Sun J."/>
            <person name="Sun Y."/>
        </authorList>
    </citation>
    <scope>NUCLEOTIDE SEQUENCE [LARGE SCALE GENOMIC DNA]</scope>
    <source>
        <strain evidence="2">cv. E1</strain>
        <tissue evidence="1">Leaf</tissue>
    </source>
</reference>
<dbReference type="AlphaFoldDB" id="A0A9D3UJZ2"/>
<evidence type="ECO:0000313" key="1">
    <source>
        <dbReference type="EMBL" id="KAH1046335.1"/>
    </source>
</evidence>